<dbReference type="Proteomes" id="UP000287830">
    <property type="component" value="Unassembled WGS sequence"/>
</dbReference>
<sequence>MWNYLFGFPDETEEDYDSVIDQLPAIHHLAPPNGVTRVAIERFSPYFNRPELGFGDLRPAAHYAVIHDLSESELRDMAYVFDAAHQGISSTRAERLDKAIET</sequence>
<name>A0A7U9KPL1_9ACTN</name>
<dbReference type="AlphaFoldDB" id="A0A7U9KPL1"/>
<gene>
    <name evidence="1" type="ORF">OEIGOIKO_00752</name>
</gene>
<dbReference type="EMBL" id="BHZC01000001">
    <property type="protein sequence ID" value="GCD33034.1"/>
    <property type="molecule type" value="Genomic_DNA"/>
</dbReference>
<evidence type="ECO:0000313" key="1">
    <source>
        <dbReference type="EMBL" id="GCD33034.1"/>
    </source>
</evidence>
<proteinExistence type="predicted"/>
<accession>A0A7U9KPL1</accession>
<organism evidence="1 2">
    <name type="scientific">Streptomyces chrestomyceticus JCM 4735</name>
    <dbReference type="NCBI Taxonomy" id="1306181"/>
    <lineage>
        <taxon>Bacteria</taxon>
        <taxon>Bacillati</taxon>
        <taxon>Actinomycetota</taxon>
        <taxon>Actinomycetes</taxon>
        <taxon>Kitasatosporales</taxon>
        <taxon>Streptomycetaceae</taxon>
        <taxon>Streptomyces</taxon>
    </lineage>
</organism>
<reference evidence="1 2" key="1">
    <citation type="submission" date="2018-11" db="EMBL/GenBank/DDBJ databases">
        <title>Whole genome sequence of Streptomyces chrestomyceticus NBRC 13444(T).</title>
        <authorList>
            <person name="Komaki H."/>
            <person name="Tamura T."/>
        </authorList>
    </citation>
    <scope>NUCLEOTIDE SEQUENCE [LARGE SCALE GENOMIC DNA]</scope>
    <source>
        <strain evidence="1 2">NBRC 13444</strain>
    </source>
</reference>
<protein>
    <submittedName>
        <fullName evidence="1">Uncharacterized protein</fullName>
    </submittedName>
</protein>
<evidence type="ECO:0000313" key="2">
    <source>
        <dbReference type="Proteomes" id="UP000287830"/>
    </source>
</evidence>
<comment type="caution">
    <text evidence="1">The sequence shown here is derived from an EMBL/GenBank/DDBJ whole genome shotgun (WGS) entry which is preliminary data.</text>
</comment>